<dbReference type="OrthoDB" id="5835829at2759"/>
<keyword evidence="5" id="KW-1185">Reference proteome</keyword>
<dbReference type="InterPro" id="IPR010610">
    <property type="entry name" value="EryCIII-like_C"/>
</dbReference>
<keyword evidence="2" id="KW-0808">Transferase</keyword>
<comment type="caution">
    <text evidence="4">The sequence shown here is derived from an EMBL/GenBank/DDBJ whole genome shotgun (WGS) entry which is preliminary data.</text>
</comment>
<dbReference type="Proteomes" id="UP001149165">
    <property type="component" value="Unassembled WGS sequence"/>
</dbReference>
<evidence type="ECO:0000313" key="5">
    <source>
        <dbReference type="Proteomes" id="UP001149165"/>
    </source>
</evidence>
<gene>
    <name evidence="4" type="ORF">N7456_012684</name>
</gene>
<dbReference type="GO" id="GO:0016758">
    <property type="term" value="F:hexosyltransferase activity"/>
    <property type="evidence" value="ECO:0007669"/>
    <property type="project" value="UniProtKB-ARBA"/>
</dbReference>
<dbReference type="InterPro" id="IPR002213">
    <property type="entry name" value="UDP_glucos_trans"/>
</dbReference>
<name>A0A9W9EK38_9EURO</name>
<reference evidence="4" key="1">
    <citation type="submission" date="2022-11" db="EMBL/GenBank/DDBJ databases">
        <authorList>
            <person name="Petersen C."/>
        </authorList>
    </citation>
    <scope>NUCLEOTIDE SEQUENCE</scope>
    <source>
        <strain evidence="4">IBT 30069</strain>
    </source>
</reference>
<evidence type="ECO:0000259" key="3">
    <source>
        <dbReference type="Pfam" id="PF06722"/>
    </source>
</evidence>
<organism evidence="4 5">
    <name type="scientific">Penicillium angulare</name>
    <dbReference type="NCBI Taxonomy" id="116970"/>
    <lineage>
        <taxon>Eukaryota</taxon>
        <taxon>Fungi</taxon>
        <taxon>Dikarya</taxon>
        <taxon>Ascomycota</taxon>
        <taxon>Pezizomycotina</taxon>
        <taxon>Eurotiomycetes</taxon>
        <taxon>Eurotiomycetidae</taxon>
        <taxon>Eurotiales</taxon>
        <taxon>Aspergillaceae</taxon>
        <taxon>Penicillium</taxon>
    </lineage>
</organism>
<protein>
    <recommendedName>
        <fullName evidence="3">Erythromycin biosynthesis protein CIII-like C-terminal domain-containing protein</fullName>
    </recommendedName>
</protein>
<dbReference type="Pfam" id="PF06722">
    <property type="entry name" value="EryCIII-like_C"/>
    <property type="match status" value="1"/>
</dbReference>
<keyword evidence="1" id="KW-0328">Glycosyltransferase</keyword>
<feature type="domain" description="Erythromycin biosynthesis protein CIII-like C-terminal" evidence="3">
    <location>
        <begin position="349"/>
        <end position="444"/>
    </location>
</feature>
<dbReference type="AlphaFoldDB" id="A0A9W9EK38"/>
<dbReference type="EMBL" id="JAPQKH010000008">
    <property type="protein sequence ID" value="KAJ5083257.1"/>
    <property type="molecule type" value="Genomic_DNA"/>
</dbReference>
<evidence type="ECO:0000256" key="2">
    <source>
        <dbReference type="ARBA" id="ARBA00022679"/>
    </source>
</evidence>
<dbReference type="SUPFAM" id="SSF53756">
    <property type="entry name" value="UDP-Glycosyltransferase/glycogen phosphorylase"/>
    <property type="match status" value="1"/>
</dbReference>
<evidence type="ECO:0000256" key="1">
    <source>
        <dbReference type="ARBA" id="ARBA00022676"/>
    </source>
</evidence>
<dbReference type="InterPro" id="IPR050271">
    <property type="entry name" value="UDP-glycosyltransferase"/>
</dbReference>
<sequence length="470" mass="52449">MANSTQNVLFLTNCELGQCNVAIAVAEEFILRDKFTVHIASFRPLAELIEKINRKSASSKPAIFHEIYGPCMEDLAVRSGVGLITHKPGVLGTIEGFQKVNRAMSSWTPQEYKRASERCVDILKEVQPDVIVLDPILHVGLEACRGFTSRLVVLWPVPLKDVVILNQPRAKALWQYPITGSGYSYPLSWTMILPNIYLLLRAALLMSIRHSPSVETRQVNESSGRTPFPLKSAYEGESLHLTPAFPEMDFPLSVPTNVISCGPILRQHLPLSEVDPGMEEWLKRPTILISLGSHVRPTEAIALQMAKGIQLVLNKHTDIQVLWKLRYDWRDSVAFQDTLGTFIDSSLVMIVDWIEAGIAALLETGKISIYVHHGGANSYFEACKFGVPQVVLPQWLDTYDCATRVEWLEIGAHGSQNTAPGIEANEFSDAINKVLYSSKIRSQAGIIKELCKTTEGRVFAHDQISRFAFR</sequence>
<proteinExistence type="predicted"/>
<dbReference type="PANTHER" id="PTHR48043:SF145">
    <property type="entry name" value="FI06409P-RELATED"/>
    <property type="match status" value="1"/>
</dbReference>
<dbReference type="PANTHER" id="PTHR48043">
    <property type="entry name" value="EG:EG0003.4 PROTEIN-RELATED"/>
    <property type="match status" value="1"/>
</dbReference>
<dbReference type="CDD" id="cd03784">
    <property type="entry name" value="GT1_Gtf-like"/>
    <property type="match status" value="1"/>
</dbReference>
<dbReference type="GO" id="GO:0008194">
    <property type="term" value="F:UDP-glycosyltransferase activity"/>
    <property type="evidence" value="ECO:0007669"/>
    <property type="project" value="InterPro"/>
</dbReference>
<accession>A0A9W9EK38</accession>
<dbReference type="Gene3D" id="3.40.50.2000">
    <property type="entry name" value="Glycogen Phosphorylase B"/>
    <property type="match status" value="1"/>
</dbReference>
<evidence type="ECO:0000313" key="4">
    <source>
        <dbReference type="EMBL" id="KAJ5083257.1"/>
    </source>
</evidence>
<reference evidence="4" key="2">
    <citation type="journal article" date="2023" name="IMA Fungus">
        <title>Comparative genomic study of the Penicillium genus elucidates a diverse pangenome and 15 lateral gene transfer events.</title>
        <authorList>
            <person name="Petersen C."/>
            <person name="Sorensen T."/>
            <person name="Nielsen M.R."/>
            <person name="Sondergaard T.E."/>
            <person name="Sorensen J.L."/>
            <person name="Fitzpatrick D.A."/>
            <person name="Frisvad J.C."/>
            <person name="Nielsen K.L."/>
        </authorList>
    </citation>
    <scope>NUCLEOTIDE SEQUENCE</scope>
    <source>
        <strain evidence="4">IBT 30069</strain>
    </source>
</reference>